<organism evidence="1 2">
    <name type="scientific">Sediminicoccus rosea</name>
    <dbReference type="NCBI Taxonomy" id="1225128"/>
    <lineage>
        <taxon>Bacteria</taxon>
        <taxon>Pseudomonadati</taxon>
        <taxon>Pseudomonadota</taxon>
        <taxon>Alphaproteobacteria</taxon>
        <taxon>Acetobacterales</taxon>
        <taxon>Roseomonadaceae</taxon>
        <taxon>Sediminicoccus</taxon>
    </lineage>
</organism>
<accession>A0ABZ0PDD2</accession>
<dbReference type="RefSeq" id="WP_318647617.1">
    <property type="nucleotide sequence ID" value="NZ_CP137852.1"/>
</dbReference>
<dbReference type="EMBL" id="CP137852">
    <property type="protein sequence ID" value="WPB83645.1"/>
    <property type="molecule type" value="Genomic_DNA"/>
</dbReference>
<evidence type="ECO:0000313" key="1">
    <source>
        <dbReference type="EMBL" id="WPB83645.1"/>
    </source>
</evidence>
<keyword evidence="2" id="KW-1185">Reference proteome</keyword>
<dbReference type="InterPro" id="IPR024524">
    <property type="entry name" value="DUF3800"/>
</dbReference>
<reference evidence="1 2" key="1">
    <citation type="submission" date="2023-11" db="EMBL/GenBank/DDBJ databases">
        <title>Arctic aerobic anoxygenic photoheterotroph Sediminicoccus rosea KRV36 adapts its photosynthesis to long days of polar summer.</title>
        <authorList>
            <person name="Tomasch J."/>
            <person name="Kopejtka K."/>
            <person name="Bily T."/>
            <person name="Gardiner A.T."/>
            <person name="Gardian Z."/>
            <person name="Shivaramu S."/>
            <person name="Koblizek M."/>
            <person name="Engelhardt F."/>
            <person name="Kaftan D."/>
        </authorList>
    </citation>
    <scope>NUCLEOTIDE SEQUENCE [LARGE SCALE GENOMIC DNA]</scope>
    <source>
        <strain evidence="1 2">R-30</strain>
    </source>
</reference>
<dbReference type="Pfam" id="PF12686">
    <property type="entry name" value="DUF3800"/>
    <property type="match status" value="1"/>
</dbReference>
<gene>
    <name evidence="1" type="ORF">R9Z33_16210</name>
</gene>
<evidence type="ECO:0000313" key="2">
    <source>
        <dbReference type="Proteomes" id="UP001305521"/>
    </source>
</evidence>
<protein>
    <submittedName>
        <fullName evidence="1">DUF3800 domain-containing protein</fullName>
    </submittedName>
</protein>
<sequence>MHIFIDESGSFTVPSEAKKPAVSAVGAVLLPSLQTPQILAEFKRLSSAWASENGEVKGRLLDEAQVDRFLGFLADCGGLVECTAIDLALHRVSEIRHHQEIQARKITANLTSEHHPNVWAGARALASRLSRLSVPGYVQLVSYSALLEAILREKTMYVVQRRPDDLGTLAWTLDAKGQPITEMESLWSFLVKPFLQSSSLQNPMAHLDWCDYSAFDRAFQSDREGLPDYLAAHARPSPRTRKSVLDINRLLADLNFAASQNEPGLQMADIATNAIRRMLVGNLQQSGWRRLARVMVQPERGSEVVHMIALTNQPRSWARSPYISPLRTIRAEALPMVAG</sequence>
<dbReference type="Proteomes" id="UP001305521">
    <property type="component" value="Chromosome"/>
</dbReference>
<name>A0ABZ0PDD2_9PROT</name>
<proteinExistence type="predicted"/>